<organism evidence="2 3">
    <name type="scientific">Mycoplasma phocoeninasale</name>
    <dbReference type="NCBI Taxonomy" id="2726117"/>
    <lineage>
        <taxon>Bacteria</taxon>
        <taxon>Bacillati</taxon>
        <taxon>Mycoplasmatota</taxon>
        <taxon>Mollicutes</taxon>
        <taxon>Mycoplasmataceae</taxon>
        <taxon>Mycoplasma</taxon>
    </lineage>
</organism>
<feature type="transmembrane region" description="Helical" evidence="1">
    <location>
        <begin position="821"/>
        <end position="848"/>
    </location>
</feature>
<keyword evidence="1" id="KW-1133">Transmembrane helix</keyword>
<dbReference type="Gene3D" id="1.20.1640.10">
    <property type="entry name" value="Multidrug efflux transporter AcrB transmembrane domain"/>
    <property type="match status" value="2"/>
</dbReference>
<feature type="transmembrane region" description="Helical" evidence="1">
    <location>
        <begin position="679"/>
        <end position="701"/>
    </location>
</feature>
<evidence type="ECO:0000313" key="2">
    <source>
        <dbReference type="EMBL" id="QJG66626.1"/>
    </source>
</evidence>
<dbReference type="KEGG" id="mphn:HGG64_02875"/>
<accession>A0A858U7C2</accession>
<keyword evidence="1" id="KW-0812">Transmembrane</keyword>
<feature type="transmembrane region" description="Helical" evidence="1">
    <location>
        <begin position="414"/>
        <end position="434"/>
    </location>
</feature>
<feature type="transmembrane region" description="Helical" evidence="1">
    <location>
        <begin position="552"/>
        <end position="574"/>
    </location>
</feature>
<feature type="transmembrane region" description="Helical" evidence="1">
    <location>
        <begin position="797"/>
        <end position="815"/>
    </location>
</feature>
<dbReference type="Proteomes" id="UP000501728">
    <property type="component" value="Chromosome"/>
</dbReference>
<feature type="transmembrane region" description="Helical" evidence="1">
    <location>
        <begin position="713"/>
        <end position="732"/>
    </location>
</feature>
<feature type="transmembrane region" description="Helical" evidence="1">
    <location>
        <begin position="463"/>
        <end position="487"/>
    </location>
</feature>
<dbReference type="NCBIfam" id="NF046001">
    <property type="entry name" value="SecDF_plasm"/>
    <property type="match status" value="1"/>
</dbReference>
<evidence type="ECO:0000313" key="3">
    <source>
        <dbReference type="Proteomes" id="UP000501728"/>
    </source>
</evidence>
<dbReference type="EMBL" id="CP051480">
    <property type="protein sequence ID" value="QJG66626.1"/>
    <property type="molecule type" value="Genomic_DNA"/>
</dbReference>
<gene>
    <name evidence="2" type="ORF">HGG64_02875</name>
</gene>
<keyword evidence="1" id="KW-0472">Membrane</keyword>
<dbReference type="SUPFAM" id="SSF82866">
    <property type="entry name" value="Multidrug efflux transporter AcrB transmembrane domain"/>
    <property type="match status" value="1"/>
</dbReference>
<feature type="transmembrane region" description="Helical" evidence="1">
    <location>
        <begin position="388"/>
        <end position="408"/>
    </location>
</feature>
<sequence>MKKAKFINNKFRWFLNIIFIIIMILATVFGSIFYLGPKLSNQTVDKVSNAKIGLRIQANSVNNRNIITNSRDIINLTQKYLQSKNSALASAYSFKLLSDSLVSVTGNDVKSDEQLNQLISSLVNKPYLTITDEKGNPLFYKGLFISQTPNPNNPNQITKTLQDFINDGPEDYTVNLLENPATTYNRGGVRQRIQVKLDRIGWEQFIQLSNAYFFRNIINNNNNGNPNDPSLKVYFWLNLHDFIKEAKEKFPEDWKKSGENPVNFAYINNSVNSEEKRDENNRVIEVKPPVLKLNEINARQYLISSENPAALLSPDKSESSFYLINRNEHGLTDEAIADSINYSYLPFNFIKEYSYFNVNQSNHKNSYLIVIAILFSLFALFLISKYRLLGFISIISLGFFIFVFLSIITAFNISITPIIAFAVIFMIFVVFELIHNKLSIFKKEVNEGSNANKAINKLAKHGFIVGLDSVAILIISSIIAIFISFLYVNTLGIIIFIGSLLALFITVIINTVMLKSIVKTETFDKNSAPLVYKNQKMYTFISKFDLISKSKYFTIIFAAIAILAVVIWGIVAGVKGSPLNGLNLDNEVKYHYYYTLGSGLNNNLSLTSAQEIANYITKMNPQVQANVLLQNMSNLVGSEVYLVEVWSNSNISGLINSTNLPHAVELLEKSMNEIRILDLGVNIGFLIAVIVASLSLVFVYFSMRFSLLSGVILLVKEAFIVILVMLFTIITYTNINNSIFGTMVLLTMLNVVDSAISSQRIKEEFKKDLNTKNFIYEKEKIDELFKIYVQDVFFRQMLNIFVAIALMSAVLPLITNLNPTFILSLGFGIISVSLINIFLIPNIWRLLYIKKYEIKKNRIKNNYWKTEEIEEQTFIGINDFSI</sequence>
<evidence type="ECO:0000256" key="1">
    <source>
        <dbReference type="SAM" id="Phobius"/>
    </source>
</evidence>
<feature type="transmembrane region" description="Helical" evidence="1">
    <location>
        <begin position="493"/>
        <end position="514"/>
    </location>
</feature>
<reference evidence="2 3" key="1">
    <citation type="submission" date="2020-04" db="EMBL/GenBank/DDBJ databases">
        <title>Novel Mycoplasma species detected in Phocoena phocoena (harbor porpoise) from the USA.</title>
        <authorList>
            <person name="Volokhov D.V."/>
        </authorList>
    </citation>
    <scope>NUCLEOTIDE SEQUENCE [LARGE SCALE GENOMIC DNA]</scope>
    <source>
        <strain evidence="2 3">C264-NAS</strain>
    </source>
</reference>
<feature type="transmembrane region" description="Helical" evidence="1">
    <location>
        <begin position="738"/>
        <end position="756"/>
    </location>
</feature>
<dbReference type="AlphaFoldDB" id="A0A858U7C2"/>
<feature type="transmembrane region" description="Helical" evidence="1">
    <location>
        <begin position="366"/>
        <end position="383"/>
    </location>
</feature>
<dbReference type="RefSeq" id="WP_169580449.1">
    <property type="nucleotide sequence ID" value="NZ_CP051480.1"/>
</dbReference>
<protein>
    <submittedName>
        <fullName evidence="2">Peptide transporter</fullName>
    </submittedName>
</protein>
<keyword evidence="3" id="KW-1185">Reference proteome</keyword>
<name>A0A858U7C2_9MOLU</name>
<proteinExistence type="predicted"/>
<feature type="transmembrane region" description="Helical" evidence="1">
    <location>
        <begin position="12"/>
        <end position="36"/>
    </location>
</feature>